<dbReference type="Gene3D" id="3.50.50.60">
    <property type="entry name" value="FAD/NAD(P)-binding domain"/>
    <property type="match status" value="2"/>
</dbReference>
<evidence type="ECO:0000256" key="4">
    <source>
        <dbReference type="ARBA" id="ARBA00010551"/>
    </source>
</evidence>
<dbReference type="NCBIfam" id="TIGR00562">
    <property type="entry name" value="proto_IX_ox"/>
    <property type="match status" value="1"/>
</dbReference>
<evidence type="ECO:0000256" key="9">
    <source>
        <dbReference type="ARBA" id="ARBA00023133"/>
    </source>
</evidence>
<comment type="cofactor">
    <cofactor evidence="1">
        <name>FAD</name>
        <dbReference type="ChEBI" id="CHEBI:57692"/>
    </cofactor>
</comment>
<evidence type="ECO:0000256" key="7">
    <source>
        <dbReference type="ARBA" id="ARBA00022827"/>
    </source>
</evidence>
<evidence type="ECO:0000256" key="6">
    <source>
        <dbReference type="ARBA" id="ARBA00022630"/>
    </source>
</evidence>
<keyword evidence="10" id="KW-0627">Porphyrin biosynthesis</keyword>
<dbReference type="UniPathway" id="UPA00251">
    <property type="reaction ID" value="UER00324"/>
</dbReference>
<feature type="domain" description="Amine oxidase" evidence="13">
    <location>
        <begin position="164"/>
        <end position="498"/>
    </location>
</feature>
<name>A0A167DXS9_9ASCO</name>
<dbReference type="InterPro" id="IPR036188">
    <property type="entry name" value="FAD/NAD-bd_sf"/>
</dbReference>
<reference evidence="14 15" key="1">
    <citation type="submission" date="2016-02" db="EMBL/GenBank/DDBJ databases">
        <title>Complete genome sequence and transcriptome regulation of the pentose utilising yeast Sugiyamaella lignohabitans.</title>
        <authorList>
            <person name="Bellasio M."/>
            <person name="Peymann A."/>
            <person name="Valli M."/>
            <person name="Sipitzky M."/>
            <person name="Graf A."/>
            <person name="Sauer M."/>
            <person name="Marx H."/>
            <person name="Mattanovich D."/>
        </authorList>
    </citation>
    <scope>NUCLEOTIDE SEQUENCE [LARGE SCALE GENOMIC DNA]</scope>
    <source>
        <strain evidence="14 15">CBS 10342</strain>
    </source>
</reference>
<comment type="function">
    <text evidence="2">Catalyzes the 6-electron oxidation of protoporphyrinogen-IX to form protoporphyrin-IX.</text>
</comment>
<dbReference type="GO" id="GO:0005743">
    <property type="term" value="C:mitochondrial inner membrane"/>
    <property type="evidence" value="ECO:0007669"/>
    <property type="project" value="TreeGrafter"/>
</dbReference>
<organism evidence="14 15">
    <name type="scientific">Sugiyamaella lignohabitans</name>
    <dbReference type="NCBI Taxonomy" id="796027"/>
    <lineage>
        <taxon>Eukaryota</taxon>
        <taxon>Fungi</taxon>
        <taxon>Dikarya</taxon>
        <taxon>Ascomycota</taxon>
        <taxon>Saccharomycotina</taxon>
        <taxon>Dipodascomycetes</taxon>
        <taxon>Dipodascales</taxon>
        <taxon>Trichomonascaceae</taxon>
        <taxon>Sugiyamaella</taxon>
    </lineage>
</organism>
<evidence type="ECO:0000313" key="14">
    <source>
        <dbReference type="EMBL" id="ANB13423.1"/>
    </source>
</evidence>
<keyword evidence="9" id="KW-0350">Heme biosynthesis</keyword>
<evidence type="ECO:0000256" key="8">
    <source>
        <dbReference type="ARBA" id="ARBA00023002"/>
    </source>
</evidence>
<dbReference type="InterPro" id="IPR004572">
    <property type="entry name" value="Protoporphyrinogen_oxidase"/>
</dbReference>
<dbReference type="Proteomes" id="UP000189580">
    <property type="component" value="Chromosome a"/>
</dbReference>
<keyword evidence="15" id="KW-1185">Reference proteome</keyword>
<comment type="similarity">
    <text evidence="4">Belongs to the protoporphyrinogen/coproporphyrinogen oxidase family. Protoporphyrinogen oxidase subfamily.</text>
</comment>
<evidence type="ECO:0000259" key="13">
    <source>
        <dbReference type="Pfam" id="PF01593"/>
    </source>
</evidence>
<evidence type="ECO:0000256" key="12">
    <source>
        <dbReference type="SAM" id="MobiDB-lite"/>
    </source>
</evidence>
<dbReference type="GO" id="GO:0004729">
    <property type="term" value="F:oxygen-dependent protoporphyrinogen oxidase activity"/>
    <property type="evidence" value="ECO:0007669"/>
    <property type="project" value="UniProtKB-EC"/>
</dbReference>
<sequence length="740" mass="81056">MLRYSSVSHRTGSYALPVLAKIRTRKYVKASSEPDEMTEVAQGEDPRRLPEEKKKVEAWSQVIRMLSPPDVSGTYRLRKYLVDPKLRTNLISKAKRQQMPHLVLVDLIQNGGKFPKEEKYVESHIDRALGTNSWEDLPDDIETIVTRLHDLKSGQQLVIVGAGISGLSLAWFVAHARPDVKIKILESSSKVGGYLESEKVGNELFEHGPRTLLPSHPGTIIASQIMSDLGMVENGQLVGVPKRSPTNTKGIVYNNELVPLPTSGLGALKFLFSPIMRGVKFGALRDLLLARPRKNTINDESIESFISRRFNKKLSDRFLSALMRGIYAGDVSQLSARSVARLNKLYNLERLQGSSILGASMTGLASSFDKYQNTAGPLLSQAMTGKVYDGFDKLSSLYSVVAVKSGVQELAVALEQKLKSIGVEIIKNFEVVEILPGDESCTVLGADGQQVNGSVIVSTLGANKIGPVLSASEKAIKLCDEIQFANLAVVNFHFKKPVGKDWFGFLIPKSEDANNPQQVIGVVFDSAVRNATVPVSAGLESILQLKKQASQDKEIGMGEEANKTEDEPISFEKIKSLVADQFGDETTTDASKVSQTSSFSTGTTLTVMIGGDLWAGLAANELPNKSTVIANSIEALKKYLKIEEIKPEDFEVSVTYQTGSIPQYHVGHGDLVHQIHDEVAKAYDNRLYLSGTSFGKGVGVGDCIVDSLTIASRFSQQRKLLYPQYYINNYLTLTHPSLYA</sequence>
<evidence type="ECO:0000256" key="11">
    <source>
        <dbReference type="ARBA" id="ARBA00047554"/>
    </source>
</evidence>
<dbReference type="GO" id="GO:0006782">
    <property type="term" value="P:protoporphyrinogen IX biosynthetic process"/>
    <property type="evidence" value="ECO:0007669"/>
    <property type="project" value="UniProtKB-UniPathway"/>
</dbReference>
<keyword evidence="8" id="KW-0560">Oxidoreductase</keyword>
<evidence type="ECO:0000313" key="15">
    <source>
        <dbReference type="Proteomes" id="UP000189580"/>
    </source>
</evidence>
<protein>
    <recommendedName>
        <fullName evidence="5">protoporphyrinogen oxidase</fullName>
        <ecNumber evidence="5">1.3.3.4</ecNumber>
    </recommendedName>
</protein>
<evidence type="ECO:0000256" key="2">
    <source>
        <dbReference type="ARBA" id="ARBA00002600"/>
    </source>
</evidence>
<evidence type="ECO:0000256" key="1">
    <source>
        <dbReference type="ARBA" id="ARBA00001974"/>
    </source>
</evidence>
<feature type="region of interest" description="Disordered" evidence="12">
    <location>
        <begin position="33"/>
        <end position="52"/>
    </location>
</feature>
<dbReference type="SUPFAM" id="SSF51905">
    <property type="entry name" value="FAD/NAD(P)-binding domain"/>
    <property type="match status" value="1"/>
</dbReference>
<dbReference type="InterPro" id="IPR050464">
    <property type="entry name" value="Zeta_carotene_desat/Oxidored"/>
</dbReference>
<dbReference type="RefSeq" id="XP_018735900.1">
    <property type="nucleotide sequence ID" value="XM_018878615.1"/>
</dbReference>
<dbReference type="PANTHER" id="PTHR42923:SF3">
    <property type="entry name" value="PROTOPORPHYRINOGEN OXIDASE"/>
    <property type="match status" value="1"/>
</dbReference>
<dbReference type="AlphaFoldDB" id="A0A167DXS9"/>
<evidence type="ECO:0000256" key="3">
    <source>
        <dbReference type="ARBA" id="ARBA00005073"/>
    </source>
</evidence>
<keyword evidence="6" id="KW-0285">Flavoprotein</keyword>
<evidence type="ECO:0000256" key="5">
    <source>
        <dbReference type="ARBA" id="ARBA00012867"/>
    </source>
</evidence>
<evidence type="ECO:0000256" key="10">
    <source>
        <dbReference type="ARBA" id="ARBA00023244"/>
    </source>
</evidence>
<keyword evidence="7" id="KW-0274">FAD</keyword>
<dbReference type="OrthoDB" id="438553at2759"/>
<dbReference type="GeneID" id="30033547"/>
<comment type="pathway">
    <text evidence="3">Porphyrin-containing compound metabolism; protoporphyrin-IX biosynthesis; protoporphyrin-IX from protoporphyrinogen-IX: step 1/1.</text>
</comment>
<dbReference type="SUPFAM" id="SSF54373">
    <property type="entry name" value="FAD-linked reductases, C-terminal domain"/>
    <property type="match status" value="1"/>
</dbReference>
<dbReference type="KEGG" id="slb:AWJ20_1714"/>
<accession>A0A167DXS9</accession>
<comment type="catalytic activity">
    <reaction evidence="11">
        <text>protoporphyrinogen IX + 3 O2 = protoporphyrin IX + 3 H2O2</text>
        <dbReference type="Rhea" id="RHEA:25576"/>
        <dbReference type="ChEBI" id="CHEBI:15379"/>
        <dbReference type="ChEBI" id="CHEBI:16240"/>
        <dbReference type="ChEBI" id="CHEBI:57306"/>
        <dbReference type="ChEBI" id="CHEBI:57307"/>
        <dbReference type="EC" id="1.3.3.4"/>
    </reaction>
</comment>
<gene>
    <name evidence="14" type="primary">HEM14</name>
    <name evidence="14" type="ORF">AWJ20_1714</name>
</gene>
<dbReference type="EC" id="1.3.3.4" evidence="5"/>
<dbReference type="EMBL" id="CP014501">
    <property type="protein sequence ID" value="ANB13423.1"/>
    <property type="molecule type" value="Genomic_DNA"/>
</dbReference>
<proteinExistence type="inferred from homology"/>
<dbReference type="InterPro" id="IPR002937">
    <property type="entry name" value="Amino_oxidase"/>
</dbReference>
<dbReference type="PANTHER" id="PTHR42923">
    <property type="entry name" value="PROTOPORPHYRINOGEN OXIDASE"/>
    <property type="match status" value="1"/>
</dbReference>
<dbReference type="Pfam" id="PF01593">
    <property type="entry name" value="Amino_oxidase"/>
    <property type="match status" value="1"/>
</dbReference>